<evidence type="ECO:0000256" key="6">
    <source>
        <dbReference type="ARBA" id="ARBA00022741"/>
    </source>
</evidence>
<keyword evidence="6 11" id="KW-0547">Nucleotide-binding</keyword>
<dbReference type="Gene3D" id="1.10.8.60">
    <property type="match status" value="1"/>
</dbReference>
<dbReference type="Pfam" id="PF13177">
    <property type="entry name" value="DNA_pol3_delta2"/>
    <property type="match status" value="1"/>
</dbReference>
<evidence type="ECO:0000256" key="3">
    <source>
        <dbReference type="ARBA" id="ARBA00022695"/>
    </source>
</evidence>
<dbReference type="Proteomes" id="UP000294575">
    <property type="component" value="Unassembled WGS sequence"/>
</dbReference>
<dbReference type="FunFam" id="1.10.8.60:FF:000013">
    <property type="entry name" value="DNA polymerase III subunit gamma/tau"/>
    <property type="match status" value="1"/>
</dbReference>
<reference evidence="14 15" key="1">
    <citation type="submission" date="2019-03" db="EMBL/GenBank/DDBJ databases">
        <title>Genomic Encyclopedia of Type Strains, Phase IV (KMG-IV): sequencing the most valuable type-strain genomes for metagenomic binning, comparative biology and taxonomic classification.</title>
        <authorList>
            <person name="Goeker M."/>
        </authorList>
    </citation>
    <scope>NUCLEOTIDE SEQUENCE [LARGE SCALE GENOMIC DNA]</scope>
    <source>
        <strain evidence="14 15">DSM 28679</strain>
    </source>
</reference>
<proteinExistence type="inferred from homology"/>
<protein>
    <recommendedName>
        <fullName evidence="11">DNA polymerase III subunit gamma/tau</fullName>
        <ecNumber evidence="11">2.7.7.7</ecNumber>
    </recommendedName>
</protein>
<dbReference type="GO" id="GO:0003887">
    <property type="term" value="F:DNA-directed DNA polymerase activity"/>
    <property type="evidence" value="ECO:0007669"/>
    <property type="project" value="UniProtKB-KW"/>
</dbReference>
<evidence type="ECO:0000256" key="5">
    <source>
        <dbReference type="ARBA" id="ARBA00022723"/>
    </source>
</evidence>
<dbReference type="AlphaFoldDB" id="A0A4R6U1C9"/>
<dbReference type="Pfam" id="PF12169">
    <property type="entry name" value="DNA_pol3_gamma3"/>
    <property type="match status" value="1"/>
</dbReference>
<evidence type="ECO:0000313" key="15">
    <source>
        <dbReference type="Proteomes" id="UP000294575"/>
    </source>
</evidence>
<dbReference type="EC" id="2.7.7.7" evidence="11"/>
<evidence type="ECO:0000256" key="7">
    <source>
        <dbReference type="ARBA" id="ARBA00022833"/>
    </source>
</evidence>
<comment type="similarity">
    <text evidence="1 11">Belongs to the DnaX/STICHEL family.</text>
</comment>
<gene>
    <name evidence="11" type="primary">dnaX</name>
    <name evidence="14" type="ORF">DFQ45_101254</name>
</gene>
<dbReference type="InterPro" id="IPR008921">
    <property type="entry name" value="DNA_pol3_clamp-load_cplx_C"/>
</dbReference>
<dbReference type="InterPro" id="IPR001270">
    <property type="entry name" value="ClpA/B"/>
</dbReference>
<feature type="region of interest" description="Disordered" evidence="12">
    <location>
        <begin position="366"/>
        <end position="428"/>
    </location>
</feature>
<dbReference type="SMART" id="SM00382">
    <property type="entry name" value="AAA"/>
    <property type="match status" value="1"/>
</dbReference>
<dbReference type="InterPro" id="IPR038249">
    <property type="entry name" value="PolIII_tau_V_sf"/>
</dbReference>
<dbReference type="Gene3D" id="1.20.272.10">
    <property type="match status" value="1"/>
</dbReference>
<feature type="compositionally biased region" description="Low complexity" evidence="12">
    <location>
        <begin position="401"/>
        <end position="425"/>
    </location>
</feature>
<keyword evidence="9 11" id="KW-0239">DNA-directed DNA polymerase</keyword>
<dbReference type="GO" id="GO:0009360">
    <property type="term" value="C:DNA polymerase III complex"/>
    <property type="evidence" value="ECO:0007669"/>
    <property type="project" value="InterPro"/>
</dbReference>
<keyword evidence="2 11" id="KW-0808">Transferase</keyword>
<comment type="function">
    <text evidence="11">DNA polymerase III is a complex, multichain enzyme responsible for most of the replicative synthesis in bacteria. This DNA polymerase also exhibits 3' to 5' exonuclease activity.</text>
</comment>
<evidence type="ECO:0000256" key="2">
    <source>
        <dbReference type="ARBA" id="ARBA00022679"/>
    </source>
</evidence>
<dbReference type="InterPro" id="IPR021029">
    <property type="entry name" value="DNA_pol_III_tau_dom-5"/>
</dbReference>
<dbReference type="Pfam" id="PF12170">
    <property type="entry name" value="DNA_pol3_tau_5"/>
    <property type="match status" value="1"/>
</dbReference>
<comment type="catalytic activity">
    <reaction evidence="10 11">
        <text>DNA(n) + a 2'-deoxyribonucleoside 5'-triphosphate = DNA(n+1) + diphosphate</text>
        <dbReference type="Rhea" id="RHEA:22508"/>
        <dbReference type="Rhea" id="RHEA-COMP:17339"/>
        <dbReference type="Rhea" id="RHEA-COMP:17340"/>
        <dbReference type="ChEBI" id="CHEBI:33019"/>
        <dbReference type="ChEBI" id="CHEBI:61560"/>
        <dbReference type="ChEBI" id="CHEBI:173112"/>
        <dbReference type="EC" id="2.7.7.7"/>
    </reaction>
</comment>
<evidence type="ECO:0000256" key="11">
    <source>
        <dbReference type="RuleBase" id="RU364063"/>
    </source>
</evidence>
<dbReference type="Gene3D" id="3.30.300.150">
    <property type="entry name" value="DNA polymerase III, tau subunit, domain V"/>
    <property type="match status" value="1"/>
</dbReference>
<dbReference type="InterPro" id="IPR022754">
    <property type="entry name" value="DNA_pol_III_gamma-3"/>
</dbReference>
<dbReference type="InterPro" id="IPR045085">
    <property type="entry name" value="HLD_clamp_pol_III_gamma_tau"/>
</dbReference>
<keyword evidence="4 11" id="KW-0235">DNA replication</keyword>
<dbReference type="FunFam" id="3.40.50.300:FF:000014">
    <property type="entry name" value="DNA polymerase III subunit gamma/tau"/>
    <property type="match status" value="1"/>
</dbReference>
<dbReference type="SUPFAM" id="SSF48019">
    <property type="entry name" value="post-AAA+ oligomerization domain-like"/>
    <property type="match status" value="1"/>
</dbReference>
<feature type="domain" description="AAA+ ATPase" evidence="13">
    <location>
        <begin position="37"/>
        <end position="177"/>
    </location>
</feature>
<dbReference type="Pfam" id="PF22608">
    <property type="entry name" value="DNAX_ATPase_lid"/>
    <property type="match status" value="1"/>
</dbReference>
<keyword evidence="3 11" id="KW-0548">Nucleotidyltransferase</keyword>
<dbReference type="PRINTS" id="PR00300">
    <property type="entry name" value="CLPPROTEASEA"/>
</dbReference>
<feature type="region of interest" description="Disordered" evidence="12">
    <location>
        <begin position="440"/>
        <end position="486"/>
    </location>
</feature>
<dbReference type="CDD" id="cd00009">
    <property type="entry name" value="AAA"/>
    <property type="match status" value="1"/>
</dbReference>
<dbReference type="FunFam" id="1.20.272.10:FF:000003">
    <property type="entry name" value="DNA polymerase III subunit gamma/tau"/>
    <property type="match status" value="1"/>
</dbReference>
<dbReference type="NCBIfam" id="TIGR02397">
    <property type="entry name" value="dnaX_nterm"/>
    <property type="match status" value="1"/>
</dbReference>
<dbReference type="GO" id="GO:0046872">
    <property type="term" value="F:metal ion binding"/>
    <property type="evidence" value="ECO:0007669"/>
    <property type="project" value="UniProtKB-KW"/>
</dbReference>
<dbReference type="InterPro" id="IPR012763">
    <property type="entry name" value="DNA_pol_III_sug/sutau_N"/>
</dbReference>
<keyword evidence="7" id="KW-0862">Zinc</keyword>
<dbReference type="NCBIfam" id="NF004046">
    <property type="entry name" value="PRK05563.1"/>
    <property type="match status" value="1"/>
</dbReference>
<organism evidence="14 15">
    <name type="scientific">Thiopseudomonas denitrificans</name>
    <dbReference type="NCBI Taxonomy" id="1501432"/>
    <lineage>
        <taxon>Bacteria</taxon>
        <taxon>Pseudomonadati</taxon>
        <taxon>Pseudomonadota</taxon>
        <taxon>Gammaproteobacteria</taxon>
        <taxon>Pseudomonadales</taxon>
        <taxon>Pseudomonadaceae</taxon>
        <taxon>Thiopseudomonas</taxon>
    </lineage>
</organism>
<comment type="subunit">
    <text evidence="11">DNA polymerase III contains a core (composed of alpha, epsilon and theta chains) that associates with a tau subunit. This core dimerizes to form the POLIII' complex. PolIII' associates with the gamma complex (composed of gamma, delta, delta', psi and chi chains) and with the beta chain to form the complete DNA polymerase III complex.</text>
</comment>
<dbReference type="GO" id="GO:0003677">
    <property type="term" value="F:DNA binding"/>
    <property type="evidence" value="ECO:0007669"/>
    <property type="project" value="InterPro"/>
</dbReference>
<keyword evidence="5" id="KW-0479">Metal-binding</keyword>
<evidence type="ECO:0000256" key="8">
    <source>
        <dbReference type="ARBA" id="ARBA00022840"/>
    </source>
</evidence>
<evidence type="ECO:0000259" key="13">
    <source>
        <dbReference type="SMART" id="SM00382"/>
    </source>
</evidence>
<evidence type="ECO:0000256" key="12">
    <source>
        <dbReference type="SAM" id="MobiDB-lite"/>
    </source>
</evidence>
<dbReference type="GO" id="GO:0006261">
    <property type="term" value="P:DNA-templated DNA replication"/>
    <property type="evidence" value="ECO:0007669"/>
    <property type="project" value="TreeGrafter"/>
</dbReference>
<dbReference type="PANTHER" id="PTHR11669:SF0">
    <property type="entry name" value="PROTEIN STICHEL-LIKE 2"/>
    <property type="match status" value="1"/>
</dbReference>
<dbReference type="RefSeq" id="WP_101496821.1">
    <property type="nucleotide sequence ID" value="NZ_LNJZ01000007.1"/>
</dbReference>
<dbReference type="PANTHER" id="PTHR11669">
    <property type="entry name" value="REPLICATION FACTOR C / DNA POLYMERASE III GAMMA-TAU SUBUNIT"/>
    <property type="match status" value="1"/>
</dbReference>
<dbReference type="Gene3D" id="3.40.50.300">
    <property type="entry name" value="P-loop containing nucleotide triphosphate hydrolases"/>
    <property type="match status" value="1"/>
</dbReference>
<dbReference type="InterPro" id="IPR003593">
    <property type="entry name" value="AAA+_ATPase"/>
</dbReference>
<keyword evidence="8 11" id="KW-0067">ATP-binding</keyword>
<dbReference type="OrthoDB" id="9810148at2"/>
<name>A0A4R6U1C9_9GAMM</name>
<evidence type="ECO:0000313" key="14">
    <source>
        <dbReference type="EMBL" id="TDQ40120.1"/>
    </source>
</evidence>
<sequence length="708" mass="75968">MSYQVLARKWRPRSFREMVGQTHVLKALISALDTGRLHHAYLFTGTRGVGKTTIARIMAKCLNCEQGITSTPCGECSVCREIDEGRFVDLIEVDAASKTKVEDTRELLDNVQYMPSRGRYKVYLIDEVHMLSTSSFNALLKTLEEPPEHVKFLLATTDPQKLPATVLSRCLQFSLKNMPPESVVGHLSHVLGSENIPFEEQALWLLGRAADGSMRDAMSLTDQAVAFGEGKVLAEDVRAMLGTLDQGQVFGVLQALVAADAAAMLQAIRQLADHGPDWMGVLGEVLGVLHRTTVAQMLPDAVDNSQGDREQILQLAGALPPEDVQFYYQVALLGRRDLPLAPDARDGFEMVMLRMLAFRPASLPGAPRAPVSFATPARGDATEEQPARAAVSPASTLPPVAGAEQQQSPSPSASGSAAEPAADEPAPWEEAVETKVATPAAGLPPVDPQPVPQPASAAPATGPVVSEKEPTATGEEQVLPAATGAVQSGVTETGTAAETLVAAPDAQPVEPVSASAVAAPVVPEQAGDDDDDDDEELADLQDQMAAYASWQPAADELHELQQEQEDGDVDLKPDIPAASGPAARWIELCERMALTGMTGNIVRQTTLVADDGDSWLLHLDPQHSALFNANQQKRINDSINQILERSIELHIEIRTPQAETPALALARRRARQQADAVVSIEQDPLVQSLIKELDARVLPDSIRPLNPV</sequence>
<comment type="caution">
    <text evidence="14">The sequence shown here is derived from an EMBL/GenBank/DDBJ whole genome shotgun (WGS) entry which is preliminary data.</text>
</comment>
<evidence type="ECO:0000256" key="4">
    <source>
        <dbReference type="ARBA" id="ARBA00022705"/>
    </source>
</evidence>
<dbReference type="GO" id="GO:0005524">
    <property type="term" value="F:ATP binding"/>
    <property type="evidence" value="ECO:0007669"/>
    <property type="project" value="UniProtKB-KW"/>
</dbReference>
<dbReference type="InterPro" id="IPR027417">
    <property type="entry name" value="P-loop_NTPase"/>
</dbReference>
<evidence type="ECO:0000256" key="10">
    <source>
        <dbReference type="ARBA" id="ARBA00049244"/>
    </source>
</evidence>
<dbReference type="CDD" id="cd18137">
    <property type="entry name" value="HLD_clamp_pol_III_gamma_tau"/>
    <property type="match status" value="1"/>
</dbReference>
<dbReference type="NCBIfam" id="NF005942">
    <property type="entry name" value="PRK07994.1"/>
    <property type="match status" value="1"/>
</dbReference>
<dbReference type="EMBL" id="SNYK01000001">
    <property type="protein sequence ID" value="TDQ40120.1"/>
    <property type="molecule type" value="Genomic_DNA"/>
</dbReference>
<dbReference type="SUPFAM" id="SSF52540">
    <property type="entry name" value="P-loop containing nucleoside triphosphate hydrolases"/>
    <property type="match status" value="1"/>
</dbReference>
<evidence type="ECO:0000256" key="9">
    <source>
        <dbReference type="ARBA" id="ARBA00022932"/>
    </source>
</evidence>
<evidence type="ECO:0000256" key="1">
    <source>
        <dbReference type="ARBA" id="ARBA00006360"/>
    </source>
</evidence>
<dbReference type="InterPro" id="IPR050238">
    <property type="entry name" value="DNA_Rep/Repair_Clamp_Loader"/>
</dbReference>
<keyword evidence="15" id="KW-1185">Reference proteome</keyword>
<accession>A0A4R6U1C9</accession>